<protein>
    <recommendedName>
        <fullName evidence="3">DUF4194 domain-containing protein</fullName>
    </recommendedName>
</protein>
<organism evidence="1 2">
    <name type="scientific">Acidovorax temperans</name>
    <dbReference type="NCBI Taxonomy" id="80878"/>
    <lineage>
        <taxon>Bacteria</taxon>
        <taxon>Pseudomonadati</taxon>
        <taxon>Pseudomonadota</taxon>
        <taxon>Betaproteobacteria</taxon>
        <taxon>Burkholderiales</taxon>
        <taxon>Comamonadaceae</taxon>
        <taxon>Acidovorax</taxon>
    </lineage>
</organism>
<dbReference type="STRING" id="80878.RP29_19805"/>
<comment type="caution">
    <text evidence="1">The sequence shown here is derived from an EMBL/GenBank/DDBJ whole genome shotgun (WGS) entry which is preliminary data.</text>
</comment>
<evidence type="ECO:0008006" key="3">
    <source>
        <dbReference type="Google" id="ProtNLM"/>
    </source>
</evidence>
<dbReference type="EMBL" id="JXYQ01000099">
    <property type="protein sequence ID" value="KJA08833.1"/>
    <property type="molecule type" value="Genomic_DNA"/>
</dbReference>
<sequence>MNKSVATLLLQGEYICQYRYPNEFEILQQPEVRDSVDAWLEGIGKRLARLGEDGAFFMAPLLIHTEDVRQLKNEFQNFRDVYGPAIEMLDLIRQTDAMKIDLIPGEYIHLYALEQAVSNSTTLEMQLKARLDVIDRASQTYTVRENLRRLVEHLCKDGYLVRPVKDQDTYRVTGKVDQLYAVLEYLSTNVALPEIEGNEAAEVDLIQAAQSDGGAQ</sequence>
<dbReference type="Proteomes" id="UP000032566">
    <property type="component" value="Unassembled WGS sequence"/>
</dbReference>
<dbReference type="OrthoDB" id="8565179at2"/>
<proteinExistence type="predicted"/>
<evidence type="ECO:0000313" key="1">
    <source>
        <dbReference type="EMBL" id="KJA08833.1"/>
    </source>
</evidence>
<dbReference type="AlphaFoldDB" id="A0A0D7K6R0"/>
<evidence type="ECO:0000313" key="2">
    <source>
        <dbReference type="Proteomes" id="UP000032566"/>
    </source>
</evidence>
<dbReference type="PATRIC" id="fig|80878.5.peg.4344"/>
<gene>
    <name evidence="1" type="ORF">RP29_19805</name>
</gene>
<reference evidence="1 2" key="1">
    <citation type="submission" date="2014-12" db="EMBL/GenBank/DDBJ databases">
        <title>Isolation of bacteria from lake water.</title>
        <authorList>
            <person name="Sheng K.-Y."/>
            <person name="Chin P.-S."/>
            <person name="Chan K.-G."/>
            <person name="Tan G.S."/>
        </authorList>
    </citation>
    <scope>NUCLEOTIDE SEQUENCE [LARGE SCALE GENOMIC DNA]</scope>
    <source>
        <strain evidence="1 2">KY4</strain>
    </source>
</reference>
<dbReference type="RefSeq" id="WP_044402968.1">
    <property type="nucleotide sequence ID" value="NZ_JXYQ01000099.1"/>
</dbReference>
<accession>A0A0D7K6R0</accession>
<name>A0A0D7K6R0_9BURK</name>
<keyword evidence="2" id="KW-1185">Reference proteome</keyword>